<dbReference type="InterPro" id="IPR052514">
    <property type="entry name" value="SAM-dependent_MTase"/>
</dbReference>
<dbReference type="SUPFAM" id="SSF53335">
    <property type="entry name" value="S-adenosyl-L-methionine-dependent methyltransferases"/>
    <property type="match status" value="1"/>
</dbReference>
<protein>
    <submittedName>
        <fullName evidence="2">FkbM family methyltransferase</fullName>
    </submittedName>
</protein>
<accession>A0ABY3PRB7</accession>
<evidence type="ECO:0000313" key="3">
    <source>
        <dbReference type="Proteomes" id="UP001054846"/>
    </source>
</evidence>
<dbReference type="PANTHER" id="PTHR34203">
    <property type="entry name" value="METHYLTRANSFERASE, FKBM FAMILY PROTEIN"/>
    <property type="match status" value="1"/>
</dbReference>
<dbReference type="GO" id="GO:0032259">
    <property type="term" value="P:methylation"/>
    <property type="evidence" value="ECO:0007669"/>
    <property type="project" value="UniProtKB-KW"/>
</dbReference>
<dbReference type="PANTHER" id="PTHR34203:SF15">
    <property type="entry name" value="SLL1173 PROTEIN"/>
    <property type="match status" value="1"/>
</dbReference>
<keyword evidence="2" id="KW-0489">Methyltransferase</keyword>
<dbReference type="Pfam" id="PF05050">
    <property type="entry name" value="Methyltransf_21"/>
    <property type="match status" value="1"/>
</dbReference>
<gene>
    <name evidence="2" type="ORF">ISF26_07095</name>
</gene>
<reference evidence="2 3" key="1">
    <citation type="journal article" date="2021" name="Genome Biol. Evol.">
        <title>Complete Genome Sequencing of a Novel Gloeobacter Species from a Waterfall Cave in Mexico.</title>
        <authorList>
            <person name="Saw J.H."/>
            <person name="Cardona T."/>
            <person name="Montejano G."/>
        </authorList>
    </citation>
    <scope>NUCLEOTIDE SEQUENCE [LARGE SCALE GENOMIC DNA]</scope>
    <source>
        <strain evidence="2">MG652769</strain>
    </source>
</reference>
<dbReference type="GO" id="GO:0008168">
    <property type="term" value="F:methyltransferase activity"/>
    <property type="evidence" value="ECO:0007669"/>
    <property type="project" value="UniProtKB-KW"/>
</dbReference>
<dbReference type="Gene3D" id="3.40.50.150">
    <property type="entry name" value="Vaccinia Virus protein VP39"/>
    <property type="match status" value="1"/>
</dbReference>
<proteinExistence type="predicted"/>
<sequence length="285" mass="32489">MLHRLYQNIRRGLRPYRTVDFGDFSLTVDIRDYGGRMYLQPGYWADILCPIQQEITARFRPAVYLDVGANYGFTALLHFARNPECRIIAVEPSPLLVPVLEKNLRQNKCTNYHLVAAICSDTPSGGSFALNPHSSQDNRVRGERGWRTVTVPAVTIDELLADVPEQQFVYIKIDTQGFESKVLAGGHRFFARERGWVIKMEFAPKWLRLQGTEPVAFLGDLVRRYRVVEWPKRTRFKADTLAELWGCPLLEDECAAFVQYIQGLAAGDGWCDLLIAPNGLWPSVR</sequence>
<keyword evidence="3" id="KW-1185">Reference proteome</keyword>
<organism evidence="2 3">
    <name type="scientific">Gloeobacter morelensis MG652769</name>
    <dbReference type="NCBI Taxonomy" id="2781736"/>
    <lineage>
        <taxon>Bacteria</taxon>
        <taxon>Bacillati</taxon>
        <taxon>Cyanobacteriota</taxon>
        <taxon>Cyanophyceae</taxon>
        <taxon>Gloeobacterales</taxon>
        <taxon>Gloeobacteraceae</taxon>
        <taxon>Gloeobacter</taxon>
        <taxon>Gloeobacter morelensis</taxon>
    </lineage>
</organism>
<dbReference type="EMBL" id="CP063845">
    <property type="protein sequence ID" value="UFP95977.1"/>
    <property type="molecule type" value="Genomic_DNA"/>
</dbReference>
<name>A0ABY3PRB7_9CYAN</name>
<dbReference type="NCBIfam" id="TIGR01444">
    <property type="entry name" value="fkbM_fam"/>
    <property type="match status" value="1"/>
</dbReference>
<dbReference type="Proteomes" id="UP001054846">
    <property type="component" value="Chromosome"/>
</dbReference>
<evidence type="ECO:0000259" key="1">
    <source>
        <dbReference type="Pfam" id="PF05050"/>
    </source>
</evidence>
<keyword evidence="2" id="KW-0808">Transferase</keyword>
<dbReference type="InterPro" id="IPR006342">
    <property type="entry name" value="FkbM_mtfrase"/>
</dbReference>
<feature type="domain" description="Methyltransferase FkbM" evidence="1">
    <location>
        <begin position="66"/>
        <end position="203"/>
    </location>
</feature>
<dbReference type="InterPro" id="IPR029063">
    <property type="entry name" value="SAM-dependent_MTases_sf"/>
</dbReference>
<dbReference type="RefSeq" id="WP_230843216.1">
    <property type="nucleotide sequence ID" value="NZ_CP063845.1"/>
</dbReference>
<evidence type="ECO:0000313" key="2">
    <source>
        <dbReference type="EMBL" id="UFP95977.1"/>
    </source>
</evidence>